<dbReference type="InterPro" id="IPR010982">
    <property type="entry name" value="Lambda_DNA-bd_dom_sf"/>
</dbReference>
<feature type="compositionally biased region" description="Polar residues" evidence="1">
    <location>
        <begin position="1"/>
        <end position="14"/>
    </location>
</feature>
<feature type="region of interest" description="Disordered" evidence="1">
    <location>
        <begin position="133"/>
        <end position="173"/>
    </location>
</feature>
<evidence type="ECO:0000313" key="2">
    <source>
        <dbReference type="EMBL" id="MEV4291378.1"/>
    </source>
</evidence>
<dbReference type="Pfam" id="PF13560">
    <property type="entry name" value="HTH_31"/>
    <property type="match status" value="1"/>
</dbReference>
<name>A0ABV3HFY8_9ACTN</name>
<comment type="caution">
    <text evidence="2">The sequence shown here is derived from an EMBL/GenBank/DDBJ whole genome shotgun (WGS) entry which is preliminary data.</text>
</comment>
<protein>
    <submittedName>
        <fullName evidence="2">Helix-turn-helix transcriptional regulator</fullName>
    </submittedName>
</protein>
<accession>A0ABV3HFY8</accession>
<feature type="compositionally biased region" description="Basic and acidic residues" evidence="1">
    <location>
        <begin position="43"/>
        <end position="52"/>
    </location>
</feature>
<dbReference type="Gene3D" id="1.10.260.40">
    <property type="entry name" value="lambda repressor-like DNA-binding domains"/>
    <property type="match status" value="1"/>
</dbReference>
<organism evidence="2 3">
    <name type="scientific">Nonomuraea bangladeshensis</name>
    <dbReference type="NCBI Taxonomy" id="404385"/>
    <lineage>
        <taxon>Bacteria</taxon>
        <taxon>Bacillati</taxon>
        <taxon>Actinomycetota</taxon>
        <taxon>Actinomycetes</taxon>
        <taxon>Streptosporangiales</taxon>
        <taxon>Streptosporangiaceae</taxon>
        <taxon>Nonomuraea</taxon>
    </lineage>
</organism>
<proteinExistence type="predicted"/>
<dbReference type="EMBL" id="JBFARM010000013">
    <property type="protein sequence ID" value="MEV4291378.1"/>
    <property type="molecule type" value="Genomic_DNA"/>
</dbReference>
<dbReference type="SUPFAM" id="SSF47413">
    <property type="entry name" value="lambda repressor-like DNA-binding domains"/>
    <property type="match status" value="1"/>
</dbReference>
<sequence>MGQTSSPATRQPIPSRNPRPGSASSLDGMTPVRERGITSSPRTRGETADARRPGRTSRPTGRPVATPRNAHRPHKSRHRPPLRLVRQYAGISQTRISVAVGFSQGKVSEYMQGKAQVTALDVFERIADGLALPNPPACSSASPRGSSPASRTRPHPSRHGMEHQQAAFLTWNK</sequence>
<feature type="compositionally biased region" description="Basic residues" evidence="1">
    <location>
        <begin position="69"/>
        <end position="81"/>
    </location>
</feature>
<dbReference type="RefSeq" id="WP_364459792.1">
    <property type="nucleotide sequence ID" value="NZ_JBFARM010000013.1"/>
</dbReference>
<dbReference type="Proteomes" id="UP001552427">
    <property type="component" value="Unassembled WGS sequence"/>
</dbReference>
<evidence type="ECO:0000313" key="3">
    <source>
        <dbReference type="Proteomes" id="UP001552427"/>
    </source>
</evidence>
<evidence type="ECO:0000256" key="1">
    <source>
        <dbReference type="SAM" id="MobiDB-lite"/>
    </source>
</evidence>
<keyword evidence="3" id="KW-1185">Reference proteome</keyword>
<reference evidence="2 3" key="1">
    <citation type="submission" date="2024-06" db="EMBL/GenBank/DDBJ databases">
        <title>The Natural Products Discovery Center: Release of the First 8490 Sequenced Strains for Exploring Actinobacteria Biosynthetic Diversity.</title>
        <authorList>
            <person name="Kalkreuter E."/>
            <person name="Kautsar S.A."/>
            <person name="Yang D."/>
            <person name="Bader C.D."/>
            <person name="Teijaro C.N."/>
            <person name="Fluegel L."/>
            <person name="Davis C.M."/>
            <person name="Simpson J.R."/>
            <person name="Lauterbach L."/>
            <person name="Steele A.D."/>
            <person name="Gui C."/>
            <person name="Meng S."/>
            <person name="Li G."/>
            <person name="Viehrig K."/>
            <person name="Ye F."/>
            <person name="Su P."/>
            <person name="Kiefer A.F."/>
            <person name="Nichols A."/>
            <person name="Cepeda A.J."/>
            <person name="Yan W."/>
            <person name="Fan B."/>
            <person name="Jiang Y."/>
            <person name="Adhikari A."/>
            <person name="Zheng C.-J."/>
            <person name="Schuster L."/>
            <person name="Cowan T.M."/>
            <person name="Smanski M.J."/>
            <person name="Chevrette M.G."/>
            <person name="De Carvalho L.P.S."/>
            <person name="Shen B."/>
        </authorList>
    </citation>
    <scope>NUCLEOTIDE SEQUENCE [LARGE SCALE GENOMIC DNA]</scope>
    <source>
        <strain evidence="2 3">NPDC049574</strain>
    </source>
</reference>
<gene>
    <name evidence="2" type="ORF">AB0K40_38235</name>
</gene>
<feature type="compositionally biased region" description="Low complexity" evidence="1">
    <location>
        <begin position="137"/>
        <end position="151"/>
    </location>
</feature>
<feature type="region of interest" description="Disordered" evidence="1">
    <location>
        <begin position="1"/>
        <end position="83"/>
    </location>
</feature>